<evidence type="ECO:0000313" key="3">
    <source>
        <dbReference type="Proteomes" id="UP000183417"/>
    </source>
</evidence>
<dbReference type="PROSITE" id="PS51257">
    <property type="entry name" value="PROKAR_LIPOPROTEIN"/>
    <property type="match status" value="1"/>
</dbReference>
<evidence type="ECO:0008006" key="4">
    <source>
        <dbReference type="Google" id="ProtNLM"/>
    </source>
</evidence>
<dbReference type="GeneID" id="94692538"/>
<reference evidence="2 3" key="1">
    <citation type="submission" date="2016-10" db="EMBL/GenBank/DDBJ databases">
        <authorList>
            <person name="de Groot N.N."/>
        </authorList>
    </citation>
    <scope>NUCLEOTIDE SEQUENCE [LARGE SCALE GENOMIC DNA]</scope>
    <source>
        <strain evidence="2 3">LMG 24775</strain>
    </source>
</reference>
<protein>
    <recommendedName>
        <fullName evidence="4">Lipoprotein</fullName>
    </recommendedName>
</protein>
<proteinExistence type="predicted"/>
<evidence type="ECO:0000313" key="2">
    <source>
        <dbReference type="EMBL" id="SDZ36834.1"/>
    </source>
</evidence>
<dbReference type="RefSeq" id="WP_016445846.1">
    <property type="nucleotide sequence ID" value="NZ_CP141274.1"/>
</dbReference>
<sequence length="285" mass="29687">MKSNMLVTFAAVGLLPFLSGCPQKTSNEKFLEMTRSCISPQLLGPSGEIVFFGPSEYRPGDVFKRAADASGTWRYSAEFEYAAQVEGPTLAKVVKPGSVPVECKLTQDASVQFDLGAEGNATLTKAAVPLSASAGLSLKNGSVSSISAHKLFVDSVPYLQPYTESIASLPAGSPLRKAISDGGYFVATAALVIDGYSVDVKYGPEFDARAAAQATLSPGNLADLKANVSLQAKDANTLTYSVQGKTVVGIVARPISADFKIQGVGGSPSDSPKPTIGLLSTRGWP</sequence>
<organism evidence="2 3">
    <name type="scientific">Delftia lacustris</name>
    <dbReference type="NCBI Taxonomy" id="558537"/>
    <lineage>
        <taxon>Bacteria</taxon>
        <taxon>Pseudomonadati</taxon>
        <taxon>Pseudomonadota</taxon>
        <taxon>Betaproteobacteria</taxon>
        <taxon>Burkholderiales</taxon>
        <taxon>Comamonadaceae</taxon>
        <taxon>Delftia</taxon>
    </lineage>
</organism>
<gene>
    <name evidence="2" type="ORF">SAMN05421547_12016</name>
</gene>
<dbReference type="EMBL" id="FNPE01000020">
    <property type="protein sequence ID" value="SDZ36834.1"/>
    <property type="molecule type" value="Genomic_DNA"/>
</dbReference>
<feature type="region of interest" description="Disordered" evidence="1">
    <location>
        <begin position="262"/>
        <end position="285"/>
    </location>
</feature>
<name>A0A1H3SG05_9BURK</name>
<dbReference type="Proteomes" id="UP000183417">
    <property type="component" value="Unassembled WGS sequence"/>
</dbReference>
<evidence type="ECO:0000256" key="1">
    <source>
        <dbReference type="SAM" id="MobiDB-lite"/>
    </source>
</evidence>
<accession>A0A1H3SG05</accession>
<dbReference type="AlphaFoldDB" id="A0A1H3SG05"/>